<dbReference type="InterPro" id="IPR051925">
    <property type="entry name" value="RNA-binding_domain"/>
</dbReference>
<gene>
    <name evidence="4" type="ORF">H9702_01460</name>
</gene>
<dbReference type="PANTHER" id="PTHR40065">
    <property type="entry name" value="RNA-BINDING PROTEIN YHBY"/>
    <property type="match status" value="1"/>
</dbReference>
<dbReference type="PANTHER" id="PTHR40065:SF3">
    <property type="entry name" value="RNA-BINDING PROTEIN YHBY"/>
    <property type="match status" value="1"/>
</dbReference>
<name>A0A9D2NPU4_9FIRM</name>
<evidence type="ECO:0000256" key="2">
    <source>
        <dbReference type="PROSITE-ProRule" id="PRU00626"/>
    </source>
</evidence>
<accession>A0A9D2NPU4</accession>
<proteinExistence type="predicted"/>
<dbReference type="InterPro" id="IPR001890">
    <property type="entry name" value="RNA-binding_CRM"/>
</dbReference>
<organism evidence="4 5">
    <name type="scientific">Candidatus Merdibacter merdavium</name>
    <dbReference type="NCBI Taxonomy" id="2838692"/>
    <lineage>
        <taxon>Bacteria</taxon>
        <taxon>Bacillati</taxon>
        <taxon>Bacillota</taxon>
        <taxon>Erysipelotrichia</taxon>
        <taxon>Erysipelotrichales</taxon>
        <taxon>Erysipelotrichaceae</taxon>
        <taxon>Merdibacter</taxon>
    </lineage>
</organism>
<dbReference type="AlphaFoldDB" id="A0A9D2NPU4"/>
<dbReference type="Pfam" id="PF01985">
    <property type="entry name" value="CRS1_YhbY"/>
    <property type="match status" value="1"/>
</dbReference>
<dbReference type="SUPFAM" id="SSF75471">
    <property type="entry name" value="YhbY-like"/>
    <property type="match status" value="1"/>
</dbReference>
<evidence type="ECO:0000313" key="4">
    <source>
        <dbReference type="EMBL" id="HJC35782.1"/>
    </source>
</evidence>
<keyword evidence="1 2" id="KW-0694">RNA-binding</keyword>
<dbReference type="EMBL" id="DWWM01000006">
    <property type="protein sequence ID" value="HJC35782.1"/>
    <property type="molecule type" value="Genomic_DNA"/>
</dbReference>
<dbReference type="GO" id="GO:0003723">
    <property type="term" value="F:RNA binding"/>
    <property type="evidence" value="ECO:0007669"/>
    <property type="project" value="UniProtKB-UniRule"/>
</dbReference>
<feature type="domain" description="CRM" evidence="3">
    <location>
        <begin position="1"/>
        <end position="94"/>
    </location>
</feature>
<dbReference type="SMART" id="SM01103">
    <property type="entry name" value="CRS1_YhbY"/>
    <property type="match status" value="1"/>
</dbReference>
<dbReference type="Proteomes" id="UP000823896">
    <property type="component" value="Unassembled WGS sequence"/>
</dbReference>
<evidence type="ECO:0000313" key="5">
    <source>
        <dbReference type="Proteomes" id="UP000823896"/>
    </source>
</evidence>
<dbReference type="PROSITE" id="PS51295">
    <property type="entry name" value="CRM"/>
    <property type="match status" value="1"/>
</dbReference>
<protein>
    <submittedName>
        <fullName evidence="4">YhbY family RNA-binding protein</fullName>
    </submittedName>
</protein>
<reference evidence="4" key="1">
    <citation type="journal article" date="2021" name="PeerJ">
        <title>Extensive microbial diversity within the chicken gut microbiome revealed by metagenomics and culture.</title>
        <authorList>
            <person name="Gilroy R."/>
            <person name="Ravi A."/>
            <person name="Getino M."/>
            <person name="Pursley I."/>
            <person name="Horton D.L."/>
            <person name="Alikhan N.F."/>
            <person name="Baker D."/>
            <person name="Gharbi K."/>
            <person name="Hall N."/>
            <person name="Watson M."/>
            <person name="Adriaenssens E.M."/>
            <person name="Foster-Nyarko E."/>
            <person name="Jarju S."/>
            <person name="Secka A."/>
            <person name="Antonio M."/>
            <person name="Oren A."/>
            <person name="Chaudhuri R.R."/>
            <person name="La Ragione R."/>
            <person name="Hildebrand F."/>
            <person name="Pallen M.J."/>
        </authorList>
    </citation>
    <scope>NUCLEOTIDE SEQUENCE</scope>
    <source>
        <strain evidence="4">CHK187-11901</strain>
    </source>
</reference>
<comment type="caution">
    <text evidence="4">The sequence shown here is derived from an EMBL/GenBank/DDBJ whole genome shotgun (WGS) entry which is preliminary data.</text>
</comment>
<evidence type="ECO:0000256" key="1">
    <source>
        <dbReference type="ARBA" id="ARBA00022884"/>
    </source>
</evidence>
<evidence type="ECO:0000259" key="3">
    <source>
        <dbReference type="PROSITE" id="PS51295"/>
    </source>
</evidence>
<dbReference type="Gene3D" id="3.30.110.60">
    <property type="entry name" value="YhbY-like"/>
    <property type="match status" value="1"/>
</dbReference>
<sequence length="94" mass="10415">MLSAQDKKTLRAQAQQYRSLFQIGKDGISDNLIATLDDSLRAHELVKLNLLKSAPLSTAEAAQMLAQATDSELVHSIGRTFVLYRRSKKNLMGL</sequence>
<dbReference type="InterPro" id="IPR035920">
    <property type="entry name" value="YhbY-like_sf"/>
</dbReference>
<reference evidence="4" key="2">
    <citation type="submission" date="2021-04" db="EMBL/GenBank/DDBJ databases">
        <authorList>
            <person name="Gilroy R."/>
        </authorList>
    </citation>
    <scope>NUCLEOTIDE SEQUENCE</scope>
    <source>
        <strain evidence="4">CHK187-11901</strain>
    </source>
</reference>